<keyword evidence="10" id="KW-1185">Reference proteome</keyword>
<dbReference type="Proteomes" id="UP000199520">
    <property type="component" value="Unassembled WGS sequence"/>
</dbReference>
<feature type="transmembrane region" description="Helical" evidence="8">
    <location>
        <begin position="57"/>
        <end position="78"/>
    </location>
</feature>
<evidence type="ECO:0000256" key="2">
    <source>
        <dbReference type="ARBA" id="ARBA00022448"/>
    </source>
</evidence>
<proteinExistence type="inferred from homology"/>
<evidence type="ECO:0000256" key="4">
    <source>
        <dbReference type="ARBA" id="ARBA00022692"/>
    </source>
</evidence>
<organism evidence="9 10">
    <name type="scientific">Pelosinus propionicus DSM 13327</name>
    <dbReference type="NCBI Taxonomy" id="1123291"/>
    <lineage>
        <taxon>Bacteria</taxon>
        <taxon>Bacillati</taxon>
        <taxon>Bacillota</taxon>
        <taxon>Negativicutes</taxon>
        <taxon>Selenomonadales</taxon>
        <taxon>Sporomusaceae</taxon>
        <taxon>Pelosinus</taxon>
    </lineage>
</organism>
<dbReference type="FunFam" id="1.10.3730.20:FF:000001">
    <property type="entry name" value="Quaternary ammonium compound resistance transporter SugE"/>
    <property type="match status" value="1"/>
</dbReference>
<dbReference type="AlphaFoldDB" id="A0A1I4H0E6"/>
<gene>
    <name evidence="9" type="ORF">SAMN04490355_100284</name>
</gene>
<evidence type="ECO:0000256" key="6">
    <source>
        <dbReference type="ARBA" id="ARBA00023136"/>
    </source>
</evidence>
<dbReference type="SUPFAM" id="SSF103481">
    <property type="entry name" value="Multidrug resistance efflux transporter EmrE"/>
    <property type="match status" value="1"/>
</dbReference>
<dbReference type="EMBL" id="FOTS01000002">
    <property type="protein sequence ID" value="SFL35699.1"/>
    <property type="molecule type" value="Genomic_DNA"/>
</dbReference>
<dbReference type="OrthoDB" id="21828at2"/>
<sequence>MAWIFILLAGLEEVISVIAMKYVDGFKHKKPIAVMGVGFMASFYFLSQAMQEIAIGIAYAAWAGIGTIGIAIVGVMQFKEKMTIQQFLFLSLILVGVVGLQLAS</sequence>
<comment type="similarity">
    <text evidence="7">Belongs to the drug/metabolite transporter (DMT) superfamily. Small multidrug resistance (SMR) (TC 2.A.7.1) family.</text>
</comment>
<protein>
    <submittedName>
        <fullName evidence="9">Quaternary ammonium compound-resistance protein SugE</fullName>
    </submittedName>
</protein>
<evidence type="ECO:0000256" key="8">
    <source>
        <dbReference type="SAM" id="Phobius"/>
    </source>
</evidence>
<dbReference type="InterPro" id="IPR037185">
    <property type="entry name" value="EmrE-like"/>
</dbReference>
<dbReference type="PANTHER" id="PTHR30561:SF0">
    <property type="entry name" value="GUANIDINIUM EXPORTER"/>
    <property type="match status" value="1"/>
</dbReference>
<keyword evidence="6 8" id="KW-0472">Membrane</keyword>
<dbReference type="InterPro" id="IPR000390">
    <property type="entry name" value="Small_drug/metabolite_transptr"/>
</dbReference>
<name>A0A1I4H0E6_9FIRM</name>
<dbReference type="Gene3D" id="1.10.3730.20">
    <property type="match status" value="1"/>
</dbReference>
<evidence type="ECO:0000256" key="5">
    <source>
        <dbReference type="ARBA" id="ARBA00022989"/>
    </source>
</evidence>
<keyword evidence="4 7" id="KW-0812">Transmembrane</keyword>
<evidence type="ECO:0000313" key="9">
    <source>
        <dbReference type="EMBL" id="SFL35699.1"/>
    </source>
</evidence>
<dbReference type="RefSeq" id="WP_090932220.1">
    <property type="nucleotide sequence ID" value="NZ_FOTS01000002.1"/>
</dbReference>
<dbReference type="InterPro" id="IPR045324">
    <property type="entry name" value="Small_multidrug_res"/>
</dbReference>
<accession>A0A1I4H0E6</accession>
<evidence type="ECO:0000313" key="10">
    <source>
        <dbReference type="Proteomes" id="UP000199520"/>
    </source>
</evidence>
<dbReference type="GO" id="GO:0005886">
    <property type="term" value="C:plasma membrane"/>
    <property type="evidence" value="ECO:0007669"/>
    <property type="project" value="UniProtKB-SubCell"/>
</dbReference>
<comment type="subcellular location">
    <subcellularLocation>
        <location evidence="1 7">Cell membrane</location>
        <topology evidence="1 7">Multi-pass membrane protein</topology>
    </subcellularLocation>
</comment>
<keyword evidence="3" id="KW-1003">Cell membrane</keyword>
<reference evidence="10" key="1">
    <citation type="submission" date="2016-10" db="EMBL/GenBank/DDBJ databases">
        <authorList>
            <person name="Varghese N."/>
            <person name="Submissions S."/>
        </authorList>
    </citation>
    <scope>NUCLEOTIDE SEQUENCE [LARGE SCALE GENOMIC DNA]</scope>
    <source>
        <strain evidence="10">DSM 13327</strain>
    </source>
</reference>
<keyword evidence="5 8" id="KW-1133">Transmembrane helix</keyword>
<feature type="transmembrane region" description="Helical" evidence="8">
    <location>
        <begin position="84"/>
        <end position="103"/>
    </location>
</feature>
<dbReference type="STRING" id="1123291.SAMN04490355_100284"/>
<dbReference type="Pfam" id="PF00893">
    <property type="entry name" value="Multi_Drug_Res"/>
    <property type="match status" value="1"/>
</dbReference>
<evidence type="ECO:0000256" key="1">
    <source>
        <dbReference type="ARBA" id="ARBA00004651"/>
    </source>
</evidence>
<evidence type="ECO:0000256" key="3">
    <source>
        <dbReference type="ARBA" id="ARBA00022475"/>
    </source>
</evidence>
<evidence type="ECO:0000256" key="7">
    <source>
        <dbReference type="RuleBase" id="RU003942"/>
    </source>
</evidence>
<dbReference type="PANTHER" id="PTHR30561">
    <property type="entry name" value="SMR FAMILY PROTON-DEPENDENT DRUG EFFLUX TRANSPORTER SUGE"/>
    <property type="match status" value="1"/>
</dbReference>
<dbReference type="GO" id="GO:0022857">
    <property type="term" value="F:transmembrane transporter activity"/>
    <property type="evidence" value="ECO:0007669"/>
    <property type="project" value="InterPro"/>
</dbReference>
<keyword evidence="2" id="KW-0813">Transport</keyword>